<sequence>MKKLSLHKIVIKVLYLFFCIFIFSTPFMNINAMSENTFSEGNELNENYLKNVSVDDMAVNGINRSKVAFLTFDDGPSPNNTRKILNILKENNVKATFFVVGANAEANPEILKEMKNSGMCILPHCYSHSYTSIYNTADSYFNDLNKCIDVIKRITGNTPPPYTRMPGGSDNSVPKPENLRTIRNKLNAKGIDYVDWNVSSGDAEAETVPTSSIKGNIFNQCRDKNFAVVLMHDGYYKVTTVEALPYTIKYLKDNGFQFRTFSDVSAWERGTMLRIGVMNRR</sequence>
<organism evidence="3 4">
    <name type="scientific">Clostridium liquoris</name>
    <dbReference type="NCBI Taxonomy" id="1289519"/>
    <lineage>
        <taxon>Bacteria</taxon>
        <taxon>Bacillati</taxon>
        <taxon>Bacillota</taxon>
        <taxon>Clostridia</taxon>
        <taxon>Eubacteriales</taxon>
        <taxon>Clostridiaceae</taxon>
        <taxon>Clostridium</taxon>
    </lineage>
</organism>
<dbReference type="PANTHER" id="PTHR10587">
    <property type="entry name" value="GLYCOSYL TRANSFERASE-RELATED"/>
    <property type="match status" value="1"/>
</dbReference>
<protein>
    <submittedName>
        <fullName evidence="3">Peptidoglycan-N-acetylglucosamine deacetylase</fullName>
        <ecNumber evidence="3">3.5.1.104</ecNumber>
    </submittedName>
</protein>
<dbReference type="CDD" id="cd10944">
    <property type="entry name" value="CE4_SmPgdA_like"/>
    <property type="match status" value="1"/>
</dbReference>
<evidence type="ECO:0000259" key="2">
    <source>
        <dbReference type="PROSITE" id="PS51677"/>
    </source>
</evidence>
<keyword evidence="3" id="KW-0378">Hydrolase</keyword>
<dbReference type="GO" id="GO:0016810">
    <property type="term" value="F:hydrolase activity, acting on carbon-nitrogen (but not peptide) bonds"/>
    <property type="evidence" value="ECO:0007669"/>
    <property type="project" value="InterPro"/>
</dbReference>
<dbReference type="RefSeq" id="WP_106064584.1">
    <property type="nucleotide sequence ID" value="NZ_PVXO01000068.1"/>
</dbReference>
<gene>
    <name evidence="3" type="primary">pgdA_3</name>
    <name evidence="3" type="ORF">CLLI_25480</name>
</gene>
<dbReference type="InterPro" id="IPR050248">
    <property type="entry name" value="Polysacc_deacetylase_ArnD"/>
</dbReference>
<dbReference type="Pfam" id="PF01522">
    <property type="entry name" value="Polysacc_deac_1"/>
    <property type="match status" value="1"/>
</dbReference>
<keyword evidence="4" id="KW-1185">Reference proteome</keyword>
<reference evidence="3 4" key="1">
    <citation type="submission" date="2018-03" db="EMBL/GenBank/DDBJ databases">
        <title>Genome sequence of Clostridium liquoris DSM 100320.</title>
        <authorList>
            <person name="Poehlein A."/>
            <person name="Daniel R."/>
        </authorList>
    </citation>
    <scope>NUCLEOTIDE SEQUENCE [LARGE SCALE GENOMIC DNA]</scope>
    <source>
        <strain evidence="3 4">DSM 100320</strain>
    </source>
</reference>
<evidence type="ECO:0000256" key="1">
    <source>
        <dbReference type="SAM" id="Phobius"/>
    </source>
</evidence>
<feature type="transmembrane region" description="Helical" evidence="1">
    <location>
        <begin position="9"/>
        <end position="28"/>
    </location>
</feature>
<dbReference type="PROSITE" id="PS51677">
    <property type="entry name" value="NODB"/>
    <property type="match status" value="1"/>
</dbReference>
<dbReference type="Gene3D" id="3.20.20.370">
    <property type="entry name" value="Glycoside hydrolase/deacetylase"/>
    <property type="match status" value="1"/>
</dbReference>
<proteinExistence type="predicted"/>
<dbReference type="InterPro" id="IPR002509">
    <property type="entry name" value="NODB_dom"/>
</dbReference>
<dbReference type="OrthoDB" id="258610at2"/>
<dbReference type="Proteomes" id="UP000239706">
    <property type="component" value="Unassembled WGS sequence"/>
</dbReference>
<dbReference type="EMBL" id="PVXO01000068">
    <property type="protein sequence ID" value="PRR77136.1"/>
    <property type="molecule type" value="Genomic_DNA"/>
</dbReference>
<evidence type="ECO:0000313" key="3">
    <source>
        <dbReference type="EMBL" id="PRR77136.1"/>
    </source>
</evidence>
<name>A0A2T0B0M0_9CLOT</name>
<accession>A0A2T0B0M0</accession>
<keyword evidence="1" id="KW-1133">Transmembrane helix</keyword>
<keyword evidence="1" id="KW-0472">Membrane</keyword>
<dbReference type="EC" id="3.5.1.104" evidence="3"/>
<dbReference type="PANTHER" id="PTHR10587:SF125">
    <property type="entry name" value="POLYSACCHARIDE DEACETYLASE YHEN-RELATED"/>
    <property type="match status" value="1"/>
</dbReference>
<comment type="caution">
    <text evidence="3">The sequence shown here is derived from an EMBL/GenBank/DDBJ whole genome shotgun (WGS) entry which is preliminary data.</text>
</comment>
<feature type="domain" description="NodB homology" evidence="2">
    <location>
        <begin position="66"/>
        <end position="259"/>
    </location>
</feature>
<dbReference type="SUPFAM" id="SSF88713">
    <property type="entry name" value="Glycoside hydrolase/deacetylase"/>
    <property type="match status" value="1"/>
</dbReference>
<dbReference type="InterPro" id="IPR011330">
    <property type="entry name" value="Glyco_hydro/deAcase_b/a-brl"/>
</dbReference>
<evidence type="ECO:0000313" key="4">
    <source>
        <dbReference type="Proteomes" id="UP000239706"/>
    </source>
</evidence>
<dbReference type="AlphaFoldDB" id="A0A2T0B0M0"/>
<dbReference type="GO" id="GO:0005975">
    <property type="term" value="P:carbohydrate metabolic process"/>
    <property type="evidence" value="ECO:0007669"/>
    <property type="project" value="InterPro"/>
</dbReference>
<keyword evidence="1" id="KW-0812">Transmembrane</keyword>